<keyword evidence="2" id="KW-1185">Reference proteome</keyword>
<organism evidence="1 2">
    <name type="scientific">Armillaria gallica</name>
    <name type="common">Bulbous honey fungus</name>
    <name type="synonym">Armillaria bulbosa</name>
    <dbReference type="NCBI Taxonomy" id="47427"/>
    <lineage>
        <taxon>Eukaryota</taxon>
        <taxon>Fungi</taxon>
        <taxon>Dikarya</taxon>
        <taxon>Basidiomycota</taxon>
        <taxon>Agaricomycotina</taxon>
        <taxon>Agaricomycetes</taxon>
        <taxon>Agaricomycetidae</taxon>
        <taxon>Agaricales</taxon>
        <taxon>Marasmiineae</taxon>
        <taxon>Physalacriaceae</taxon>
        <taxon>Armillaria</taxon>
    </lineage>
</organism>
<protein>
    <submittedName>
        <fullName evidence="1">Uncharacterized protein</fullName>
    </submittedName>
</protein>
<dbReference type="InParanoid" id="A0A2H3CWP5"/>
<gene>
    <name evidence="1" type="ORF">ARMGADRAFT_1128235</name>
</gene>
<accession>A0A2H3CWP5</accession>
<dbReference type="EMBL" id="KZ293687">
    <property type="protein sequence ID" value="PBK85904.1"/>
    <property type="molecule type" value="Genomic_DNA"/>
</dbReference>
<name>A0A2H3CWP5_ARMGA</name>
<dbReference type="OrthoDB" id="2976708at2759"/>
<proteinExistence type="predicted"/>
<dbReference type="AlphaFoldDB" id="A0A2H3CWP5"/>
<dbReference type="Proteomes" id="UP000217790">
    <property type="component" value="Unassembled WGS sequence"/>
</dbReference>
<sequence length="831" mass="94749">MLVWPSSDMRRLRQNNAKRKGVRLSRGYPSERCVRISNIPHVEVTAKVSLHGIMIEKGVREEGPPPGGVCGSTWADSMEGKAGPEHLNVHIIHRRLIRCRPYLAILLILFRHFLQMLGCRRQKGTYFILEERKADRTGQESTKEATEYVNVVKHHWGSLVPLSPDEGDWNFYLDLFPGLINGEEYDLQQDWIHQYDSRVPVRLRSMSSSEPPALSSLEMLLSVIPKDVIEKYRDMLVPLSPDEGDWNFYLDLFPGLINGEEYDLQQDWIHQYDSRVPVRLRSMSSSEPPALSSLEMLLSVIPKDVIEKYRDMTSNHSMDVKVELSDTEDDVLVSDITLARISASSRKRKRKSGYTRLYMDHETRSAFRLVWRLLWDTVKRITHREVRFKALHGDGIATILVDGSHPQIMGCGDDLVQRNLEIHESHRLFSDEDPASIVTRIMRICLVHLDRNFDKLAHHLTREETEMVCSIRHLEDPNKVLEYWDWCESNVNPHIRDWSANKRGQPYFVALINEHHTKIPEEDWYLSPSDTDMNESAHPYTNLRTGSHLTLADGIELARIVDAGSINDMKQCEREHDLSKQNKNTVIQRHNENLRRRFNAGRWTQEINQDITTLSQADEAVASATSDHKAAIAELSRLKDLKKQLHLPRGTQTEYDTAIKEADICRAEAYRALQKAQDHNRTLRSSVSVPCGLRTKLSSGQALPGKSALADTAYDTILDDSMGFNIPCNDIDTTPDNNDFQPFTDVTNVNKRDQQSVNSAAFEPTLDNVNGPDGIRPAISCSDGYECSGEIPDATEILCTTSILPWMDPGEHGPLDYLDSWYLRNGGSTIL</sequence>
<evidence type="ECO:0000313" key="1">
    <source>
        <dbReference type="EMBL" id="PBK85904.1"/>
    </source>
</evidence>
<reference evidence="2" key="1">
    <citation type="journal article" date="2017" name="Nat. Ecol. Evol.">
        <title>Genome expansion and lineage-specific genetic innovations in the forest pathogenic fungi Armillaria.</title>
        <authorList>
            <person name="Sipos G."/>
            <person name="Prasanna A.N."/>
            <person name="Walter M.C."/>
            <person name="O'Connor E."/>
            <person name="Balint B."/>
            <person name="Krizsan K."/>
            <person name="Kiss B."/>
            <person name="Hess J."/>
            <person name="Varga T."/>
            <person name="Slot J."/>
            <person name="Riley R."/>
            <person name="Boka B."/>
            <person name="Rigling D."/>
            <person name="Barry K."/>
            <person name="Lee J."/>
            <person name="Mihaltcheva S."/>
            <person name="LaButti K."/>
            <person name="Lipzen A."/>
            <person name="Waldron R."/>
            <person name="Moloney N.M."/>
            <person name="Sperisen C."/>
            <person name="Kredics L."/>
            <person name="Vagvoelgyi C."/>
            <person name="Patrignani A."/>
            <person name="Fitzpatrick D."/>
            <person name="Nagy I."/>
            <person name="Doyle S."/>
            <person name="Anderson J.B."/>
            <person name="Grigoriev I.V."/>
            <person name="Gueldener U."/>
            <person name="Muensterkoetter M."/>
            <person name="Nagy L.G."/>
        </authorList>
    </citation>
    <scope>NUCLEOTIDE SEQUENCE [LARGE SCALE GENOMIC DNA]</scope>
    <source>
        <strain evidence="2">Ar21-2</strain>
    </source>
</reference>
<evidence type="ECO:0000313" key="2">
    <source>
        <dbReference type="Proteomes" id="UP000217790"/>
    </source>
</evidence>